<organism evidence="1">
    <name type="scientific">uncultured Sulfurovum sp</name>
    <dbReference type="NCBI Taxonomy" id="269237"/>
    <lineage>
        <taxon>Bacteria</taxon>
        <taxon>Pseudomonadati</taxon>
        <taxon>Campylobacterota</taxon>
        <taxon>Epsilonproteobacteria</taxon>
        <taxon>Campylobacterales</taxon>
        <taxon>Sulfurovaceae</taxon>
        <taxon>Sulfurovum</taxon>
        <taxon>environmental samples</taxon>
    </lineage>
</organism>
<dbReference type="AlphaFoldDB" id="A0A6S6TFZ8"/>
<evidence type="ECO:0000313" key="1">
    <source>
        <dbReference type="EMBL" id="CAA6818255.1"/>
    </source>
</evidence>
<sequence length="147" mass="17739">MSGIEDFYIALFNSDYFIYKIDFRNSRSYKFQEVENKEDILKKRFIPKVKKEIKPLSELFDKDKIYGGFISDNTFEIIKYLLKTEEFNQVLFTDSDLLFGENIKFFKNNLIKMSNKKFTIIFDHISVAETFIELNDCKYKYLSYIDR</sequence>
<reference evidence="1" key="1">
    <citation type="submission" date="2020-01" db="EMBL/GenBank/DDBJ databases">
        <authorList>
            <person name="Meier V. D."/>
            <person name="Meier V D."/>
        </authorList>
    </citation>
    <scope>NUCLEOTIDE SEQUENCE</scope>
    <source>
        <strain evidence="1">HLG_WM_MAG_06</strain>
    </source>
</reference>
<protein>
    <submittedName>
        <fullName evidence="1">Uncharacterized protein</fullName>
    </submittedName>
</protein>
<proteinExistence type="predicted"/>
<gene>
    <name evidence="1" type="ORF">HELGO_WM23065</name>
</gene>
<accession>A0A6S6TFZ8</accession>
<dbReference type="EMBL" id="CACVAP010000089">
    <property type="protein sequence ID" value="CAA6818255.1"/>
    <property type="molecule type" value="Genomic_DNA"/>
</dbReference>
<name>A0A6S6TFZ8_9BACT</name>